<organism evidence="2">
    <name type="scientific">viral metagenome</name>
    <dbReference type="NCBI Taxonomy" id="1070528"/>
    <lineage>
        <taxon>unclassified sequences</taxon>
        <taxon>metagenomes</taxon>
        <taxon>organismal metagenomes</taxon>
    </lineage>
</organism>
<proteinExistence type="predicted"/>
<feature type="region of interest" description="Disordered" evidence="1">
    <location>
        <begin position="1"/>
        <end position="24"/>
    </location>
</feature>
<dbReference type="AlphaFoldDB" id="A0A6C0AKN0"/>
<accession>A0A6C0AKN0</accession>
<dbReference type="EMBL" id="MN740665">
    <property type="protein sequence ID" value="QHS80000.1"/>
    <property type="molecule type" value="Genomic_DNA"/>
</dbReference>
<reference evidence="2" key="1">
    <citation type="journal article" date="2020" name="Nature">
        <title>Giant virus diversity and host interactions through global metagenomics.</title>
        <authorList>
            <person name="Schulz F."/>
            <person name="Roux S."/>
            <person name="Paez-Espino D."/>
            <person name="Jungbluth S."/>
            <person name="Walsh D.A."/>
            <person name="Denef V.J."/>
            <person name="McMahon K.D."/>
            <person name="Konstantinidis K.T."/>
            <person name="Eloe-Fadrosh E.A."/>
            <person name="Kyrpides N.C."/>
            <person name="Woyke T."/>
        </authorList>
    </citation>
    <scope>NUCLEOTIDE SEQUENCE</scope>
    <source>
        <strain evidence="2">GVMAG-S-1035375-24</strain>
    </source>
</reference>
<sequence length="114" mass="12728">MADGGMKISKVGYDAPKTPRTMRTYPRGIRKTARKIEPVRDPAKSPPFKPGTLRILTRKGETLKRKKVQGTLKNLSDRQIHEKLRKSNLSVSEKAPRELLMSILEGGTEAGMIS</sequence>
<evidence type="ECO:0000256" key="1">
    <source>
        <dbReference type="SAM" id="MobiDB-lite"/>
    </source>
</evidence>
<name>A0A6C0AKN0_9ZZZZ</name>
<evidence type="ECO:0000313" key="2">
    <source>
        <dbReference type="EMBL" id="QHS80000.1"/>
    </source>
</evidence>
<protein>
    <submittedName>
        <fullName evidence="2">Uncharacterized protein</fullName>
    </submittedName>
</protein>